<feature type="compositionally biased region" description="Basic residues" evidence="1">
    <location>
        <begin position="83"/>
        <end position="92"/>
    </location>
</feature>
<proteinExistence type="predicted"/>
<feature type="compositionally biased region" description="Basic and acidic residues" evidence="1">
    <location>
        <begin position="133"/>
        <end position="146"/>
    </location>
</feature>
<dbReference type="Proteomes" id="UP000266188">
    <property type="component" value="Unassembled WGS sequence"/>
</dbReference>
<dbReference type="AlphaFoldDB" id="A0A3A2ZM82"/>
<feature type="compositionally biased region" description="Polar residues" evidence="1">
    <location>
        <begin position="47"/>
        <end position="78"/>
    </location>
</feature>
<gene>
    <name evidence="2" type="ORF">PHISCL_03946</name>
</gene>
<keyword evidence="3" id="KW-1185">Reference proteome</keyword>
<evidence type="ECO:0000313" key="3">
    <source>
        <dbReference type="Proteomes" id="UP000266188"/>
    </source>
</evidence>
<dbReference type="GO" id="GO:0000122">
    <property type="term" value="P:negative regulation of transcription by RNA polymerase II"/>
    <property type="evidence" value="ECO:0007669"/>
    <property type="project" value="TreeGrafter"/>
</dbReference>
<dbReference type="InterPro" id="IPR013083">
    <property type="entry name" value="Znf_RING/FYVE/PHD"/>
</dbReference>
<comment type="caution">
    <text evidence="2">The sequence shown here is derived from an EMBL/GenBank/DDBJ whole genome shotgun (WGS) entry which is preliminary data.</text>
</comment>
<organism evidence="2 3">
    <name type="scientific">Aspergillus sclerotialis</name>
    <dbReference type="NCBI Taxonomy" id="2070753"/>
    <lineage>
        <taxon>Eukaryota</taxon>
        <taxon>Fungi</taxon>
        <taxon>Dikarya</taxon>
        <taxon>Ascomycota</taxon>
        <taxon>Pezizomycotina</taxon>
        <taxon>Eurotiomycetes</taxon>
        <taxon>Eurotiomycetidae</taxon>
        <taxon>Eurotiales</taxon>
        <taxon>Aspergillaceae</taxon>
        <taxon>Aspergillus</taxon>
        <taxon>Aspergillus subgen. Polypaecilum</taxon>
    </lineage>
</organism>
<feature type="compositionally biased region" description="Polar residues" evidence="1">
    <location>
        <begin position="184"/>
        <end position="195"/>
    </location>
</feature>
<dbReference type="EMBL" id="MVGC01000108">
    <property type="protein sequence ID" value="RJE23700.1"/>
    <property type="molecule type" value="Genomic_DNA"/>
</dbReference>
<feature type="region of interest" description="Disordered" evidence="1">
    <location>
        <begin position="1"/>
        <end position="198"/>
    </location>
</feature>
<feature type="compositionally biased region" description="Polar residues" evidence="1">
    <location>
        <begin position="162"/>
        <end position="171"/>
    </location>
</feature>
<dbReference type="STRING" id="2070753.A0A3A2ZM82"/>
<sequence>MQVLPAPQNPVQATGVMSGPTASPTRPNTSRRSGRGRGNRGPPRRNQAQSASNVQPSRQETQQEQSLGPSASKNTNDAPRQPRGPKRGRRGEHRSDGGRARRQPRNNEREIPGRAFQGRLTRPDQPSEGVSPSKEHAEDLTLRADAPEFVPGVQPARDQYADTRSSTAPNDSKTKSKAKTSQSRPKVTTKSTAPDISSRIHEDITNNLYECPICTGELGRKSRVWSCGLCWTVFHLSCVKKWSKNEGSAAQDAARRQHQDVDSVTNSTRAWRCPGKLTRARYLAFLRILVAKPAHDHGRDARIHVTRFAMLGHVRHVQPWDRRKIASVVETPPPNVVETRTTSMGGAVVKHVAICCLAVSILALGRVTKVFVVPAR</sequence>
<protein>
    <submittedName>
        <fullName evidence="2">NF-X1 finger transcription factor</fullName>
    </submittedName>
</protein>
<dbReference type="InterPro" id="IPR034078">
    <property type="entry name" value="NFX1_fam"/>
</dbReference>
<accession>A0A3A2ZM82</accession>
<evidence type="ECO:0000256" key="1">
    <source>
        <dbReference type="SAM" id="MobiDB-lite"/>
    </source>
</evidence>
<dbReference type="OrthoDB" id="6512771at2759"/>
<dbReference type="Gene3D" id="3.30.40.10">
    <property type="entry name" value="Zinc/RING finger domain, C3HC4 (zinc finger)"/>
    <property type="match status" value="1"/>
</dbReference>
<name>A0A3A2ZM82_9EURO</name>
<dbReference type="CDD" id="cd16492">
    <property type="entry name" value="RING-CH-C4HC3_NFX1-like"/>
    <property type="match status" value="1"/>
</dbReference>
<feature type="compositionally biased region" description="Basic and acidic residues" evidence="1">
    <location>
        <begin position="93"/>
        <end position="112"/>
    </location>
</feature>
<dbReference type="GO" id="GO:0005634">
    <property type="term" value="C:nucleus"/>
    <property type="evidence" value="ECO:0007669"/>
    <property type="project" value="TreeGrafter"/>
</dbReference>
<dbReference type="PANTHER" id="PTHR12360">
    <property type="entry name" value="NUCLEAR TRANSCRIPTION FACTOR, X-BOX BINDING 1 NFX1"/>
    <property type="match status" value="1"/>
</dbReference>
<evidence type="ECO:0000313" key="2">
    <source>
        <dbReference type="EMBL" id="RJE23700.1"/>
    </source>
</evidence>
<dbReference type="GO" id="GO:0000981">
    <property type="term" value="F:DNA-binding transcription factor activity, RNA polymerase II-specific"/>
    <property type="evidence" value="ECO:0007669"/>
    <property type="project" value="TreeGrafter"/>
</dbReference>
<dbReference type="PANTHER" id="PTHR12360:SF12">
    <property type="entry name" value="TRANSCRIPTIONAL REPRESSOR NF-X1"/>
    <property type="match status" value="1"/>
</dbReference>
<reference evidence="3" key="1">
    <citation type="submission" date="2017-02" db="EMBL/GenBank/DDBJ databases">
        <authorList>
            <person name="Tafer H."/>
            <person name="Lopandic K."/>
        </authorList>
    </citation>
    <scope>NUCLEOTIDE SEQUENCE [LARGE SCALE GENOMIC DNA]</scope>
    <source>
        <strain evidence="3">CBS 366.77</strain>
    </source>
</reference>
<dbReference type="SUPFAM" id="SSF57850">
    <property type="entry name" value="RING/U-box"/>
    <property type="match status" value="1"/>
</dbReference>
<dbReference type="GO" id="GO:0000977">
    <property type="term" value="F:RNA polymerase II transcription regulatory region sequence-specific DNA binding"/>
    <property type="evidence" value="ECO:0007669"/>
    <property type="project" value="TreeGrafter"/>
</dbReference>